<feature type="compositionally biased region" description="Low complexity" evidence="1">
    <location>
        <begin position="18"/>
        <end position="33"/>
    </location>
</feature>
<dbReference type="AlphaFoldDB" id="A0A426TSQ6"/>
<protein>
    <submittedName>
        <fullName evidence="2">Uncharacterized protein</fullName>
    </submittedName>
</protein>
<reference evidence="2 3" key="1">
    <citation type="submission" date="2018-12" db="EMBL/GenBank/DDBJ databases">
        <title>Genome Sequence of Candidatus Viridilinea halotolerans isolated from saline sulfide-rich spring.</title>
        <authorList>
            <person name="Grouzdev D.S."/>
            <person name="Burganskaya E.I."/>
            <person name="Krutkina M.S."/>
            <person name="Sukhacheva M.V."/>
            <person name="Gorlenko V.M."/>
        </authorList>
    </citation>
    <scope>NUCLEOTIDE SEQUENCE [LARGE SCALE GENOMIC DNA]</scope>
    <source>
        <strain evidence="2">Chok-6</strain>
    </source>
</reference>
<dbReference type="InterPro" id="IPR032787">
    <property type="entry name" value="Prok-E2_D"/>
</dbReference>
<comment type="caution">
    <text evidence="2">The sequence shown here is derived from an EMBL/GenBank/DDBJ whole genome shotgun (WGS) entry which is preliminary data.</text>
</comment>
<organism evidence="2 3">
    <name type="scientific">Candidatus Viridilinea halotolerans</name>
    <dbReference type="NCBI Taxonomy" id="2491704"/>
    <lineage>
        <taxon>Bacteria</taxon>
        <taxon>Bacillati</taxon>
        <taxon>Chloroflexota</taxon>
        <taxon>Chloroflexia</taxon>
        <taxon>Chloroflexales</taxon>
        <taxon>Chloroflexineae</taxon>
        <taxon>Oscillochloridaceae</taxon>
        <taxon>Candidatus Viridilinea</taxon>
    </lineage>
</organism>
<proteinExistence type="predicted"/>
<feature type="region of interest" description="Disordered" evidence="1">
    <location>
        <begin position="1"/>
        <end position="50"/>
    </location>
</feature>
<dbReference type="Proteomes" id="UP000280307">
    <property type="component" value="Unassembled WGS sequence"/>
</dbReference>
<evidence type="ECO:0000313" key="3">
    <source>
        <dbReference type="Proteomes" id="UP000280307"/>
    </source>
</evidence>
<accession>A0A426TSQ6</accession>
<sequence length="283" mass="30779">MDSPSTPFASSATVNPCPTTESTSSALSPSSGPAIPHGPKRPRRTITRPWQHPLRRPAGILLDSLPLFQLDVYDHATVLVRRSTRGWSSSLVNPYQVAEVLSGVPLSTGLCGPDTLATGRIQGQPYVVTLIRPQAVTIHIRQGEVFTVQFQPPALVWGGLGNAYRLAALHERDIGPDGWPSRADIPTYHAPFGNVFHDTSICWGTGTRPQPATTTGMHAAFTVFLTGSSFNANESRGRSHAFPANILLRYHTLRPDQPYPCDDLVADGRMLDWMLSGGPWRNA</sequence>
<dbReference type="Pfam" id="PF14460">
    <property type="entry name" value="Prok-E2_D"/>
    <property type="match status" value="1"/>
</dbReference>
<name>A0A426TSQ6_9CHLR</name>
<dbReference type="EMBL" id="RSAS01000802">
    <property type="protein sequence ID" value="RRR67214.1"/>
    <property type="molecule type" value="Genomic_DNA"/>
</dbReference>
<feature type="compositionally biased region" description="Polar residues" evidence="1">
    <location>
        <begin position="1"/>
        <end position="17"/>
    </location>
</feature>
<evidence type="ECO:0000256" key="1">
    <source>
        <dbReference type="SAM" id="MobiDB-lite"/>
    </source>
</evidence>
<evidence type="ECO:0000313" key="2">
    <source>
        <dbReference type="EMBL" id="RRR67214.1"/>
    </source>
</evidence>
<gene>
    <name evidence="2" type="ORF">EI684_19295</name>
</gene>